<reference evidence="1" key="1">
    <citation type="submission" date="2013-07" db="EMBL/GenBank/DDBJ databases">
        <authorList>
            <consortium name="The Broad Institute Genome Sequencing Platform"/>
            <person name="Cuomo C."/>
            <person name="Litvintseva A."/>
            <person name="Chen Y."/>
            <person name="Heitman J."/>
            <person name="Sun S."/>
            <person name="Springer D."/>
            <person name="Dromer F."/>
            <person name="Young S.K."/>
            <person name="Zeng Q."/>
            <person name="Gargeya S."/>
            <person name="Fitzgerald M."/>
            <person name="Abouelleil A."/>
            <person name="Alvarado L."/>
            <person name="Berlin A.M."/>
            <person name="Chapman S.B."/>
            <person name="Dewar J."/>
            <person name="Goldberg J."/>
            <person name="Griggs A."/>
            <person name="Gujja S."/>
            <person name="Hansen M."/>
            <person name="Howarth C."/>
            <person name="Imamovic A."/>
            <person name="Larimer J."/>
            <person name="McCowan C."/>
            <person name="Murphy C."/>
            <person name="Pearson M."/>
            <person name="Priest M."/>
            <person name="Roberts A."/>
            <person name="Saif S."/>
            <person name="Shea T."/>
            <person name="Sykes S."/>
            <person name="Wortman J."/>
            <person name="Nusbaum C."/>
            <person name="Birren B."/>
        </authorList>
    </citation>
    <scope>NUCLEOTIDE SEQUENCE</scope>
    <source>
        <strain evidence="1">CBS 10118</strain>
    </source>
</reference>
<dbReference type="EMBL" id="CP144544">
    <property type="protein sequence ID" value="WVW84012.1"/>
    <property type="molecule type" value="Genomic_DNA"/>
</dbReference>
<name>A0AAJ8KAZ3_9TREE</name>
<dbReference type="AlphaFoldDB" id="A0AAJ8KAZ3"/>
<protein>
    <submittedName>
        <fullName evidence="1">Uncharacterized protein</fullName>
    </submittedName>
</protein>
<dbReference type="RefSeq" id="XP_065726257.1">
    <property type="nucleotide sequence ID" value="XM_065870185.1"/>
</dbReference>
<dbReference type="GeneID" id="30209561"/>
<gene>
    <name evidence="1" type="ORF">I302_106038</name>
</gene>
<proteinExistence type="predicted"/>
<dbReference type="Proteomes" id="UP000092730">
    <property type="component" value="Chromosome 4"/>
</dbReference>
<reference evidence="1" key="2">
    <citation type="submission" date="2024-02" db="EMBL/GenBank/DDBJ databases">
        <title>Comparative genomics of Cryptococcus and Kwoniella reveals pathogenesis evolution and contrasting modes of karyotype evolution via chromosome fusion or intercentromeric recombination.</title>
        <authorList>
            <person name="Coelho M.A."/>
            <person name="David-Palma M."/>
            <person name="Shea T."/>
            <person name="Bowers K."/>
            <person name="McGinley-Smith S."/>
            <person name="Mohammad A.W."/>
            <person name="Gnirke A."/>
            <person name="Yurkov A.M."/>
            <person name="Nowrousian M."/>
            <person name="Sun S."/>
            <person name="Cuomo C.A."/>
            <person name="Heitman J."/>
        </authorList>
    </citation>
    <scope>NUCLEOTIDE SEQUENCE</scope>
    <source>
        <strain evidence="1">CBS 10118</strain>
    </source>
</reference>
<keyword evidence="2" id="KW-1185">Reference proteome</keyword>
<organism evidence="1 2">
    <name type="scientific">Kwoniella bestiolae CBS 10118</name>
    <dbReference type="NCBI Taxonomy" id="1296100"/>
    <lineage>
        <taxon>Eukaryota</taxon>
        <taxon>Fungi</taxon>
        <taxon>Dikarya</taxon>
        <taxon>Basidiomycota</taxon>
        <taxon>Agaricomycotina</taxon>
        <taxon>Tremellomycetes</taxon>
        <taxon>Tremellales</taxon>
        <taxon>Cryptococcaceae</taxon>
        <taxon>Kwoniella</taxon>
    </lineage>
</organism>
<evidence type="ECO:0000313" key="2">
    <source>
        <dbReference type="Proteomes" id="UP000092730"/>
    </source>
</evidence>
<accession>A0AAJ8KAZ3</accession>
<evidence type="ECO:0000313" key="1">
    <source>
        <dbReference type="EMBL" id="WVW84012.1"/>
    </source>
</evidence>
<sequence>MIPQLLTRNPDALVTIIIPIAHSIPSQRELGRYGLERDERIKIIHYGDEDEVQKEFAVTGMEELGKFMTMLQDGVVELYPKILKMLGENQDYIELPGYPPFCESILDTRDVDQVWISSSLSQSHKVGYEFIQIRNGPNIGKVTARTPNTVVEGTNEAIEKEFMDVFGNLNNDFGDEIRRNVERVGDEVDDDEIAREGWKEIMGL</sequence>
<dbReference type="KEGG" id="kbi:30209561"/>